<dbReference type="PROSITE" id="PS00194">
    <property type="entry name" value="THIOREDOXIN_1"/>
    <property type="match status" value="1"/>
</dbReference>
<sequence>MQETPSKMKLFVLVVSVLAIHLSAGEDRLRGLEKLRYCENCVNCPGCKGYNEYSDSEESSSEESFSESEETIIENKQHVFVMFYTANWCGACREIKPVLSYLMESYPNARLNMIDVDQDPEKAVAHNVRRLPTITFDLNGRELARIDNGNVNSLIMAFKRFYGR</sequence>
<dbReference type="InterPro" id="IPR036249">
    <property type="entry name" value="Thioredoxin-like_sf"/>
</dbReference>
<dbReference type="EMBL" id="OU900097">
    <property type="protein sequence ID" value="CAG9861768.1"/>
    <property type="molecule type" value="Genomic_DNA"/>
</dbReference>
<keyword evidence="7" id="KW-1185">Reference proteome</keyword>
<dbReference type="OrthoDB" id="415696at2759"/>
<feature type="signal peptide" evidence="4">
    <location>
        <begin position="1"/>
        <end position="25"/>
    </location>
</feature>
<evidence type="ECO:0000256" key="1">
    <source>
        <dbReference type="ARBA" id="ARBA00022448"/>
    </source>
</evidence>
<protein>
    <recommendedName>
        <fullName evidence="5">Thioredoxin domain-containing protein</fullName>
    </recommendedName>
</protein>
<dbReference type="PROSITE" id="PS51352">
    <property type="entry name" value="THIOREDOXIN_2"/>
    <property type="match status" value="1"/>
</dbReference>
<dbReference type="PANTHER" id="PTHR45663">
    <property type="entry name" value="GEO12009P1"/>
    <property type="match status" value="1"/>
</dbReference>
<name>A0A9N9XQA5_PHYSR</name>
<evidence type="ECO:0000313" key="6">
    <source>
        <dbReference type="EMBL" id="CAG9861768.1"/>
    </source>
</evidence>
<keyword evidence="3" id="KW-1015">Disulfide bond</keyword>
<accession>A0A9N9XQA5</accession>
<dbReference type="CDD" id="cd02947">
    <property type="entry name" value="TRX_family"/>
    <property type="match status" value="1"/>
</dbReference>
<dbReference type="InterPro" id="IPR017937">
    <property type="entry name" value="Thioredoxin_CS"/>
</dbReference>
<proteinExistence type="predicted"/>
<keyword evidence="4" id="KW-0732">Signal</keyword>
<dbReference type="Proteomes" id="UP001153712">
    <property type="component" value="Chromosome 4"/>
</dbReference>
<gene>
    <name evidence="6" type="ORF">PHYEVI_LOCUS8098</name>
</gene>
<dbReference type="Gene3D" id="3.40.30.10">
    <property type="entry name" value="Glutaredoxin"/>
    <property type="match status" value="1"/>
</dbReference>
<keyword evidence="1" id="KW-0813">Transport</keyword>
<dbReference type="PANTHER" id="PTHR45663:SF11">
    <property type="entry name" value="GEO12009P1"/>
    <property type="match status" value="1"/>
</dbReference>
<evidence type="ECO:0000313" key="7">
    <source>
        <dbReference type="Proteomes" id="UP001153712"/>
    </source>
</evidence>
<dbReference type="SUPFAM" id="SSF52833">
    <property type="entry name" value="Thioredoxin-like"/>
    <property type="match status" value="1"/>
</dbReference>
<feature type="domain" description="Thioredoxin" evidence="5">
    <location>
        <begin position="56"/>
        <end position="163"/>
    </location>
</feature>
<evidence type="ECO:0000256" key="4">
    <source>
        <dbReference type="SAM" id="SignalP"/>
    </source>
</evidence>
<dbReference type="AlphaFoldDB" id="A0A9N9XQA5"/>
<reference evidence="6" key="1">
    <citation type="submission" date="2022-01" db="EMBL/GenBank/DDBJ databases">
        <authorList>
            <person name="King R."/>
        </authorList>
    </citation>
    <scope>NUCLEOTIDE SEQUENCE</scope>
</reference>
<feature type="chain" id="PRO_5040323439" description="Thioredoxin domain-containing protein" evidence="4">
    <location>
        <begin position="26"/>
        <end position="164"/>
    </location>
</feature>
<evidence type="ECO:0000256" key="3">
    <source>
        <dbReference type="ARBA" id="ARBA00023157"/>
    </source>
</evidence>
<evidence type="ECO:0000259" key="5">
    <source>
        <dbReference type="PROSITE" id="PS51352"/>
    </source>
</evidence>
<organism evidence="6 7">
    <name type="scientific">Phyllotreta striolata</name>
    <name type="common">Striped flea beetle</name>
    <name type="synonym">Crioceris striolata</name>
    <dbReference type="NCBI Taxonomy" id="444603"/>
    <lineage>
        <taxon>Eukaryota</taxon>
        <taxon>Metazoa</taxon>
        <taxon>Ecdysozoa</taxon>
        <taxon>Arthropoda</taxon>
        <taxon>Hexapoda</taxon>
        <taxon>Insecta</taxon>
        <taxon>Pterygota</taxon>
        <taxon>Neoptera</taxon>
        <taxon>Endopterygota</taxon>
        <taxon>Coleoptera</taxon>
        <taxon>Polyphaga</taxon>
        <taxon>Cucujiformia</taxon>
        <taxon>Chrysomeloidea</taxon>
        <taxon>Chrysomelidae</taxon>
        <taxon>Galerucinae</taxon>
        <taxon>Alticini</taxon>
        <taxon>Phyllotreta</taxon>
    </lineage>
</organism>
<dbReference type="GO" id="GO:0015035">
    <property type="term" value="F:protein-disulfide reductase activity"/>
    <property type="evidence" value="ECO:0007669"/>
    <property type="project" value="TreeGrafter"/>
</dbReference>
<evidence type="ECO:0000256" key="2">
    <source>
        <dbReference type="ARBA" id="ARBA00022982"/>
    </source>
</evidence>
<keyword evidence="2" id="KW-0249">Electron transport</keyword>
<dbReference type="GO" id="GO:0005737">
    <property type="term" value="C:cytoplasm"/>
    <property type="evidence" value="ECO:0007669"/>
    <property type="project" value="TreeGrafter"/>
</dbReference>
<dbReference type="InterPro" id="IPR013766">
    <property type="entry name" value="Thioredoxin_domain"/>
</dbReference>
<dbReference type="Pfam" id="PF00085">
    <property type="entry name" value="Thioredoxin"/>
    <property type="match status" value="1"/>
</dbReference>